<evidence type="ECO:0000256" key="1">
    <source>
        <dbReference type="ARBA" id="ARBA00004651"/>
    </source>
</evidence>
<evidence type="ECO:0000256" key="4">
    <source>
        <dbReference type="ARBA" id="ARBA00022475"/>
    </source>
</evidence>
<dbReference type="PANTHER" id="PTHR42810">
    <property type="entry name" value="PURINE PERMEASE C1399.01C-RELATED"/>
    <property type="match status" value="1"/>
</dbReference>
<evidence type="ECO:0000313" key="12">
    <source>
        <dbReference type="Proteomes" id="UP000293036"/>
    </source>
</evidence>
<evidence type="ECO:0000256" key="3">
    <source>
        <dbReference type="ARBA" id="ARBA00022448"/>
    </source>
</evidence>
<evidence type="ECO:0000256" key="8">
    <source>
        <dbReference type="ARBA" id="ARBA00023136"/>
    </source>
</evidence>
<feature type="transmembrane region" description="Helical" evidence="9">
    <location>
        <begin position="208"/>
        <end position="227"/>
    </location>
</feature>
<dbReference type="AlphaFoldDB" id="A0A4Q9UYK3"/>
<dbReference type="NCBIfam" id="TIGR00801">
    <property type="entry name" value="ncs2"/>
    <property type="match status" value="1"/>
</dbReference>
<dbReference type="InterPro" id="IPR006042">
    <property type="entry name" value="Xan_ur_permease"/>
</dbReference>
<keyword evidence="12" id="KW-1185">Reference proteome</keyword>
<comment type="subcellular location">
    <subcellularLocation>
        <location evidence="1">Cell membrane</location>
        <topology evidence="1">Multi-pass membrane protein</topology>
    </subcellularLocation>
</comment>
<accession>A0A4Q9UYK3</accession>
<feature type="transmembrane region" description="Helical" evidence="9">
    <location>
        <begin position="121"/>
        <end position="141"/>
    </location>
</feature>
<dbReference type="NCBIfam" id="NF037981">
    <property type="entry name" value="NCS2_1"/>
    <property type="match status" value="1"/>
</dbReference>
<evidence type="ECO:0000256" key="6">
    <source>
        <dbReference type="ARBA" id="ARBA00022692"/>
    </source>
</evidence>
<name>A0A4Q9UYK3_9ACTO</name>
<dbReference type="PANTHER" id="PTHR42810:SF4">
    <property type="entry name" value="URIC ACID TRANSPORTER UACT"/>
    <property type="match status" value="1"/>
</dbReference>
<organism evidence="11 12">
    <name type="scientific">Arcanobacterium bovis</name>
    <dbReference type="NCBI Taxonomy" id="2529275"/>
    <lineage>
        <taxon>Bacteria</taxon>
        <taxon>Bacillati</taxon>
        <taxon>Actinomycetota</taxon>
        <taxon>Actinomycetes</taxon>
        <taxon>Actinomycetales</taxon>
        <taxon>Actinomycetaceae</taxon>
        <taxon>Arcanobacterium</taxon>
    </lineage>
</organism>
<evidence type="ECO:0000313" key="11">
    <source>
        <dbReference type="EMBL" id="TBW20736.1"/>
    </source>
</evidence>
<feature type="transmembrane region" description="Helical" evidence="9">
    <location>
        <begin position="184"/>
        <end position="201"/>
    </location>
</feature>
<dbReference type="InterPro" id="IPR036778">
    <property type="entry name" value="OHCU_decarboxylase_sf"/>
</dbReference>
<feature type="transmembrane region" description="Helical" evidence="9">
    <location>
        <begin position="90"/>
        <end position="109"/>
    </location>
</feature>
<keyword evidence="7 9" id="KW-1133">Transmembrane helix</keyword>
<dbReference type="GO" id="GO:0006144">
    <property type="term" value="P:purine nucleobase metabolic process"/>
    <property type="evidence" value="ECO:0007669"/>
    <property type="project" value="UniProtKB-KW"/>
</dbReference>
<comment type="similarity">
    <text evidence="2">Belongs to the nucleobase:cation symporter-2 (NCS2) (TC 2.A.40) family.</text>
</comment>
<feature type="domain" description="Oxo-4-hydroxy-4-carboxy-5-ureidoimidazoline decarboxylase" evidence="10">
    <location>
        <begin position="474"/>
        <end position="631"/>
    </location>
</feature>
<evidence type="ECO:0000256" key="9">
    <source>
        <dbReference type="SAM" id="Phobius"/>
    </source>
</evidence>
<dbReference type="InterPro" id="IPR018020">
    <property type="entry name" value="OHCU_decarboxylase"/>
</dbReference>
<feature type="transmembrane region" description="Helical" evidence="9">
    <location>
        <begin position="334"/>
        <end position="356"/>
    </location>
</feature>
<keyword evidence="4" id="KW-1003">Cell membrane</keyword>
<keyword evidence="6 9" id="KW-0812">Transmembrane</keyword>
<dbReference type="Pfam" id="PF00860">
    <property type="entry name" value="Xan_ur_permease"/>
    <property type="match status" value="1"/>
</dbReference>
<feature type="transmembrane region" description="Helical" evidence="9">
    <location>
        <begin position="59"/>
        <end position="78"/>
    </location>
</feature>
<dbReference type="PROSITE" id="PS01116">
    <property type="entry name" value="XANTH_URACIL_PERMASE"/>
    <property type="match status" value="1"/>
</dbReference>
<feature type="transmembrane region" description="Helical" evidence="9">
    <location>
        <begin position="423"/>
        <end position="444"/>
    </location>
</feature>
<dbReference type="EMBL" id="SJDT01000011">
    <property type="protein sequence ID" value="TBW20736.1"/>
    <property type="molecule type" value="Genomic_DNA"/>
</dbReference>
<reference evidence="11 12" key="1">
    <citation type="submission" date="2019-02" db="EMBL/GenBank/DDBJ databases">
        <title>Arcanobacterium bovis sp. nov., isolated from the milk of a cow with mastitis.</title>
        <authorList>
            <person name="Sammra O."/>
            <person name="Foster G."/>
            <person name="Hassan A."/>
            <person name="Alssahen M."/>
            <person name="Laemmler C."/>
            <person name="Borowiak M."/>
            <person name="Malorny B."/>
            <person name="Abdulmawjood A."/>
        </authorList>
    </citation>
    <scope>NUCLEOTIDE SEQUENCE [LARGE SCALE GENOMIC DNA]</scope>
    <source>
        <strain evidence="11 12">C605018/01/1</strain>
    </source>
</reference>
<sequence length="648" mass="68854">MKNNSTEQSPTIADPINAVPAAPKLALLSIQHVLAFYAGAVIVPLLIASSLKLDAATTIHLINADLFTCGLATLIQSVGIGHKIGVRLPIIQGVTTTAVAPIIAIGLAATGGKGGNEGLPLIYGAVIVSGIFTFLAAPYFAKLLRFFPPVVTGTVLLVMGTSLLAVSTNDFVNYADGVPAVRDLVYGFGTLAIIVLVQRFFKGFLGTIAVLIGLVGGTAVAFMLGDINPAKVEAIGTADVVGITTPFYFGIPAFSFTAILSMIVVMLITMVETTGDVFATGEIVGKRINAQDITAAIRADGLSTTLGGVLNSFPYTCFAQNVGLVRITGIRSRWVAAGSGVLMIIIGLIPKAGAVVNSIPSPVLGGASLALFANVAWVGMQTIAKANMRDNRNAVIVTTALGLAMLVTFRPTIAQVFPDWAQVFFSSGMSIGAITAILLNLLFFHVGKGDTAQTAVAREDGRHDGRAVSLDEVNNMDETAFVEAFRSLFNNELWPLRQAWQQRPFADINELRSAIQAAVLQGESADQQRLIADYPGMYQLVSADDAEAARISKDTGSFALASATEADLAQLRDVSERYLAEFGVPYVARLEREDTVTRIIDNGVRRLSNSVEHERIVALSEVVEIANDRLDILIRDANPIRREWEATH</sequence>
<feature type="transmembrane region" description="Helical" evidence="9">
    <location>
        <begin position="362"/>
        <end position="383"/>
    </location>
</feature>
<feature type="transmembrane region" description="Helical" evidence="9">
    <location>
        <begin position="395"/>
        <end position="417"/>
    </location>
</feature>
<dbReference type="GO" id="GO:0005886">
    <property type="term" value="C:plasma membrane"/>
    <property type="evidence" value="ECO:0007669"/>
    <property type="project" value="UniProtKB-SubCell"/>
</dbReference>
<proteinExistence type="inferred from homology"/>
<dbReference type="Gene3D" id="1.10.3330.10">
    <property type="entry name" value="Oxo-4-hydroxy-4-carboxy-5-ureidoimidazoline decarboxylase"/>
    <property type="match status" value="1"/>
</dbReference>
<dbReference type="Proteomes" id="UP000293036">
    <property type="component" value="Unassembled WGS sequence"/>
</dbReference>
<dbReference type="GO" id="GO:0042907">
    <property type="term" value="F:xanthine transmembrane transporter activity"/>
    <property type="evidence" value="ECO:0007669"/>
    <property type="project" value="TreeGrafter"/>
</dbReference>
<keyword evidence="3" id="KW-0813">Transport</keyword>
<dbReference type="InterPro" id="IPR006043">
    <property type="entry name" value="NCS2"/>
</dbReference>
<dbReference type="SUPFAM" id="SSF158694">
    <property type="entry name" value="UraD-Like"/>
    <property type="match status" value="1"/>
</dbReference>
<protein>
    <submittedName>
        <fullName evidence="11">Uracil-xanthine permease</fullName>
    </submittedName>
</protein>
<dbReference type="NCBIfam" id="TIGR03173">
    <property type="entry name" value="pbuX"/>
    <property type="match status" value="1"/>
</dbReference>
<evidence type="ECO:0000256" key="5">
    <source>
        <dbReference type="ARBA" id="ARBA00022631"/>
    </source>
</evidence>
<gene>
    <name evidence="11" type="ORF">EZJ44_08385</name>
</gene>
<comment type="caution">
    <text evidence="11">The sequence shown here is derived from an EMBL/GenBank/DDBJ whole genome shotgun (WGS) entry which is preliminary data.</text>
</comment>
<keyword evidence="8 9" id="KW-0472">Membrane</keyword>
<evidence type="ECO:0000256" key="2">
    <source>
        <dbReference type="ARBA" id="ARBA00008821"/>
    </source>
</evidence>
<evidence type="ECO:0000256" key="7">
    <source>
        <dbReference type="ARBA" id="ARBA00022989"/>
    </source>
</evidence>
<feature type="transmembrane region" description="Helical" evidence="9">
    <location>
        <begin position="146"/>
        <end position="164"/>
    </location>
</feature>
<keyword evidence="5" id="KW-0659">Purine metabolism</keyword>
<dbReference type="Pfam" id="PF09349">
    <property type="entry name" value="OHCU_decarbox"/>
    <property type="match status" value="1"/>
</dbReference>
<feature type="transmembrane region" description="Helical" evidence="9">
    <location>
        <begin position="247"/>
        <end position="268"/>
    </location>
</feature>
<feature type="transmembrane region" description="Helical" evidence="9">
    <location>
        <begin position="25"/>
        <end position="47"/>
    </location>
</feature>
<dbReference type="InterPro" id="IPR017588">
    <property type="entry name" value="UacT-like"/>
</dbReference>
<dbReference type="OrthoDB" id="9805749at2"/>
<evidence type="ECO:0000259" key="10">
    <source>
        <dbReference type="Pfam" id="PF09349"/>
    </source>
</evidence>